<evidence type="ECO:0000256" key="1">
    <source>
        <dbReference type="SAM" id="SignalP"/>
    </source>
</evidence>
<name>A0ABW9G344_9GAMM</name>
<sequence length="219" mass="23856">MKRKSIQTWMALTALSTSLLIATSANAANFKPKSAGDFLIRARIVDVVPSESIHSSDVAGKAEVSNDVIPELDFSYFFTDHIAAELIAGTSKHDVKWNTGAGKVDLGSVRLLPPTLTLQYHFMPKQRFSPYVGAGINYTYFFSEDTGSGNTSIDYKNKFGYALQAGFDYAIVGNWSVNLDVKKLFLKTDVNTDVTGVGHVHATGHLNPLLVGIGVGYRF</sequence>
<proteinExistence type="predicted"/>
<dbReference type="PANTHER" id="PTHR36920:SF1">
    <property type="entry name" value="OUTER MEMBRANE PROTEIN W"/>
    <property type="match status" value="1"/>
</dbReference>
<accession>A0ABW9G344</accession>
<dbReference type="Pfam" id="PF03922">
    <property type="entry name" value="OmpW"/>
    <property type="match status" value="1"/>
</dbReference>
<dbReference type="EMBL" id="JBEQCT010000001">
    <property type="protein sequence ID" value="MFM2483992.1"/>
    <property type="molecule type" value="Genomic_DNA"/>
</dbReference>
<dbReference type="SUPFAM" id="SSF56925">
    <property type="entry name" value="OMPA-like"/>
    <property type="match status" value="1"/>
</dbReference>
<reference evidence="2 3" key="1">
    <citation type="journal article" date="2013" name="Int. J. Syst. Evol. Microbiol.">
        <title>Celerinatantimonas yamalensis sp. nov., a cold-adapted diazotrophic bacterium from a cold permafrost brine.</title>
        <authorList>
            <person name="Shcherbakova V."/>
            <person name="Chuvilskaya N."/>
            <person name="Rivkina E."/>
            <person name="Demidov N."/>
            <person name="Uchaeva V."/>
            <person name="Suetin S."/>
            <person name="Suzina N."/>
            <person name="Gilichinsky D."/>
        </authorList>
    </citation>
    <scope>NUCLEOTIDE SEQUENCE [LARGE SCALE GENOMIC DNA]</scope>
    <source>
        <strain evidence="2 3">C7</strain>
    </source>
</reference>
<gene>
    <name evidence="2" type="ORF">ABUE30_02750</name>
</gene>
<evidence type="ECO:0000313" key="3">
    <source>
        <dbReference type="Proteomes" id="UP001629953"/>
    </source>
</evidence>
<organism evidence="2 3">
    <name type="scientific">Celerinatantimonas yamalensis</name>
    <dbReference type="NCBI Taxonomy" id="559956"/>
    <lineage>
        <taxon>Bacteria</taxon>
        <taxon>Pseudomonadati</taxon>
        <taxon>Pseudomonadota</taxon>
        <taxon>Gammaproteobacteria</taxon>
        <taxon>Celerinatantimonadaceae</taxon>
        <taxon>Celerinatantimonas</taxon>
    </lineage>
</organism>
<dbReference type="InterPro" id="IPR005618">
    <property type="entry name" value="OMPW"/>
</dbReference>
<dbReference type="RefSeq" id="WP_408622136.1">
    <property type="nucleotide sequence ID" value="NZ_JBEQCT010000001.1"/>
</dbReference>
<feature type="signal peptide" evidence="1">
    <location>
        <begin position="1"/>
        <end position="27"/>
    </location>
</feature>
<dbReference type="Gene3D" id="2.40.160.20">
    <property type="match status" value="1"/>
</dbReference>
<dbReference type="Proteomes" id="UP001629953">
    <property type="component" value="Unassembled WGS sequence"/>
</dbReference>
<keyword evidence="1" id="KW-0732">Signal</keyword>
<keyword evidence="3" id="KW-1185">Reference proteome</keyword>
<dbReference type="InterPro" id="IPR011250">
    <property type="entry name" value="OMP/PagP_B-barrel"/>
</dbReference>
<evidence type="ECO:0000313" key="2">
    <source>
        <dbReference type="EMBL" id="MFM2483992.1"/>
    </source>
</evidence>
<dbReference type="PANTHER" id="PTHR36920">
    <property type="match status" value="1"/>
</dbReference>
<comment type="caution">
    <text evidence="2">The sequence shown here is derived from an EMBL/GenBank/DDBJ whole genome shotgun (WGS) entry which is preliminary data.</text>
</comment>
<protein>
    <submittedName>
        <fullName evidence="2">OmpW family outer membrane protein</fullName>
    </submittedName>
</protein>
<feature type="chain" id="PRO_5046363622" evidence="1">
    <location>
        <begin position="28"/>
        <end position="219"/>
    </location>
</feature>